<organism evidence="1 2">
    <name type="scientific">Dactylosporangium fulvum</name>
    <dbReference type="NCBI Taxonomy" id="53359"/>
    <lineage>
        <taxon>Bacteria</taxon>
        <taxon>Bacillati</taxon>
        <taxon>Actinomycetota</taxon>
        <taxon>Actinomycetes</taxon>
        <taxon>Micromonosporales</taxon>
        <taxon>Micromonosporaceae</taxon>
        <taxon>Dactylosporangium</taxon>
    </lineage>
</organism>
<dbReference type="Proteomes" id="UP001059617">
    <property type="component" value="Chromosome"/>
</dbReference>
<dbReference type="InterPro" id="IPR042226">
    <property type="entry name" value="eFR1_2_sf"/>
</dbReference>
<dbReference type="Pfam" id="PF18854">
    <property type="entry name" value="baeRF_family10"/>
    <property type="match status" value="1"/>
</dbReference>
<reference evidence="1" key="1">
    <citation type="submission" date="2021-04" db="EMBL/GenBank/DDBJ databases">
        <authorList>
            <person name="Hartkoorn R.C."/>
            <person name="Beaudoing E."/>
            <person name="Hot D."/>
        </authorList>
    </citation>
    <scope>NUCLEOTIDE SEQUENCE</scope>
    <source>
        <strain evidence="1">NRRL B-16292</strain>
    </source>
</reference>
<dbReference type="RefSeq" id="WP_259863093.1">
    <property type="nucleotide sequence ID" value="NZ_BAAAST010000148.1"/>
</dbReference>
<accession>A0ABY5W568</accession>
<dbReference type="EMBL" id="CP073720">
    <property type="protein sequence ID" value="UWP85052.1"/>
    <property type="molecule type" value="Genomic_DNA"/>
</dbReference>
<evidence type="ECO:0000313" key="1">
    <source>
        <dbReference type="EMBL" id="UWP85052.1"/>
    </source>
</evidence>
<dbReference type="InterPro" id="IPR041202">
    <property type="entry name" value="BaeRF_family10"/>
</dbReference>
<proteinExistence type="predicted"/>
<name>A0ABY5W568_9ACTN</name>
<keyword evidence="2" id="KW-1185">Reference proteome</keyword>
<evidence type="ECO:0008006" key="3">
    <source>
        <dbReference type="Google" id="ProtNLM"/>
    </source>
</evidence>
<dbReference type="Gene3D" id="3.30.420.60">
    <property type="entry name" value="eRF1 domain 2"/>
    <property type="match status" value="1"/>
</dbReference>
<evidence type="ECO:0000313" key="2">
    <source>
        <dbReference type="Proteomes" id="UP001059617"/>
    </source>
</evidence>
<protein>
    <recommendedName>
        <fullName evidence="3">Peptide chain release factor subunit 1</fullName>
    </recommendedName>
</protein>
<gene>
    <name evidence="1" type="ORF">Dfulv_12815</name>
</gene>
<sequence>MTSHAQIDPIVQFGAEGLPVVSLYVGVEPDGSLKNEGEVRTRLNSLLDPVRSMDKDHSLDREARLSIRGDVERLARAYTEERWPAGMMALFSCSARNFFEEVSLPRSIRDRVVVDSTPWVRPMLAVLDEYHRMCVVITDDAIAQVWDLYLRELREVWQSRDPALRKPDYAYGRAEYGVRNKSGELAKRHYRRVVEVLTDRFRDGGFDVLAVGGHQHEVASFIEYLPRELRERVAGTFTVDANTATAGDVRRAAESVMEQYEQQEERGLVAGIAEAVAERRRAAFGLDTCLWAGTVSAIETLAVEEGVEQPGVVCDRDGWMSLAGEACALCGEPVRATTDVIDELVESVMDDGGSVRHIRFDTELRDHAVGARLRFPLPEKPAA</sequence>
<reference evidence="1" key="2">
    <citation type="submission" date="2022-09" db="EMBL/GenBank/DDBJ databases">
        <title>Biosynthetic gene clusters of Dactylosporangioum fulvum.</title>
        <authorList>
            <person name="Caradec T."/>
        </authorList>
    </citation>
    <scope>NUCLEOTIDE SEQUENCE</scope>
    <source>
        <strain evidence="1">NRRL B-16292</strain>
    </source>
</reference>